<accession>A0A497E2L9</accession>
<dbReference type="PROSITE" id="PS51819">
    <property type="entry name" value="VOC"/>
    <property type="match status" value="1"/>
</dbReference>
<dbReference type="InterPro" id="IPR029068">
    <property type="entry name" value="Glyas_Bleomycin-R_OHBP_Dase"/>
</dbReference>
<evidence type="ECO:0000313" key="4">
    <source>
        <dbReference type="Proteomes" id="UP000279422"/>
    </source>
</evidence>
<keyword evidence="1" id="KW-0479">Metal-binding</keyword>
<organism evidence="3 4">
    <name type="scientific">Aerophobetes bacterium</name>
    <dbReference type="NCBI Taxonomy" id="2030807"/>
    <lineage>
        <taxon>Bacteria</taxon>
        <taxon>Candidatus Aerophobota</taxon>
    </lineage>
</organism>
<gene>
    <name evidence="3" type="ORF">DRJ00_06680</name>
</gene>
<feature type="domain" description="VOC" evidence="2">
    <location>
        <begin position="3"/>
        <end position="130"/>
    </location>
</feature>
<protein>
    <recommendedName>
        <fullName evidence="2">VOC domain-containing protein</fullName>
    </recommendedName>
</protein>
<comment type="caution">
    <text evidence="3">The sequence shown here is derived from an EMBL/GenBank/DDBJ whole genome shotgun (WGS) entry which is preliminary data.</text>
</comment>
<proteinExistence type="predicted"/>
<sequence>MPKVDHFAFEVSDIDKSISFYTEILGLKLLFKQLDEVHHEVFAFLELDGGNLELLQALDKDNEPTSFKKHEIKQPYCPHIAIKTENMEKLISKLESKKVTIIKGPLEIPGKVKWVYVSDPDSNIIEFVQWL</sequence>
<dbReference type="AlphaFoldDB" id="A0A497E2L9"/>
<dbReference type="InterPro" id="IPR037523">
    <property type="entry name" value="VOC_core"/>
</dbReference>
<evidence type="ECO:0000313" key="3">
    <source>
        <dbReference type="EMBL" id="RLE08221.1"/>
    </source>
</evidence>
<dbReference type="PANTHER" id="PTHR43048">
    <property type="entry name" value="METHYLMALONYL-COA EPIMERASE"/>
    <property type="match status" value="1"/>
</dbReference>
<evidence type="ECO:0000256" key="1">
    <source>
        <dbReference type="ARBA" id="ARBA00022723"/>
    </source>
</evidence>
<dbReference type="InterPro" id="IPR051785">
    <property type="entry name" value="MMCE/EMCE_epimerase"/>
</dbReference>
<dbReference type="SUPFAM" id="SSF54593">
    <property type="entry name" value="Glyoxalase/Bleomycin resistance protein/Dihydroxybiphenyl dioxygenase"/>
    <property type="match status" value="1"/>
</dbReference>
<dbReference type="GO" id="GO:0004493">
    <property type="term" value="F:methylmalonyl-CoA epimerase activity"/>
    <property type="evidence" value="ECO:0007669"/>
    <property type="project" value="TreeGrafter"/>
</dbReference>
<dbReference type="Pfam" id="PF00903">
    <property type="entry name" value="Glyoxalase"/>
    <property type="match status" value="1"/>
</dbReference>
<evidence type="ECO:0000259" key="2">
    <source>
        <dbReference type="PROSITE" id="PS51819"/>
    </source>
</evidence>
<name>A0A497E2L9_UNCAE</name>
<dbReference type="Gene3D" id="3.10.180.10">
    <property type="entry name" value="2,3-Dihydroxybiphenyl 1,2-Dioxygenase, domain 1"/>
    <property type="match status" value="1"/>
</dbReference>
<dbReference type="InterPro" id="IPR004360">
    <property type="entry name" value="Glyas_Fos-R_dOase_dom"/>
</dbReference>
<dbReference type="Proteomes" id="UP000279422">
    <property type="component" value="Unassembled WGS sequence"/>
</dbReference>
<dbReference type="GO" id="GO:0046872">
    <property type="term" value="F:metal ion binding"/>
    <property type="evidence" value="ECO:0007669"/>
    <property type="project" value="UniProtKB-KW"/>
</dbReference>
<dbReference type="PANTHER" id="PTHR43048:SF3">
    <property type="entry name" value="METHYLMALONYL-COA EPIMERASE, MITOCHONDRIAL"/>
    <property type="match status" value="1"/>
</dbReference>
<dbReference type="GO" id="GO:0046491">
    <property type="term" value="P:L-methylmalonyl-CoA metabolic process"/>
    <property type="evidence" value="ECO:0007669"/>
    <property type="project" value="TreeGrafter"/>
</dbReference>
<dbReference type="EMBL" id="QMPZ01000110">
    <property type="protein sequence ID" value="RLE08221.1"/>
    <property type="molecule type" value="Genomic_DNA"/>
</dbReference>
<reference evidence="3 4" key="1">
    <citation type="submission" date="2018-06" db="EMBL/GenBank/DDBJ databases">
        <title>Extensive metabolic versatility and redundancy in microbially diverse, dynamic hydrothermal sediments.</title>
        <authorList>
            <person name="Dombrowski N."/>
            <person name="Teske A."/>
            <person name="Baker B.J."/>
        </authorList>
    </citation>
    <scope>NUCLEOTIDE SEQUENCE [LARGE SCALE GENOMIC DNA]</scope>
    <source>
        <strain evidence="3">B47_G16</strain>
    </source>
</reference>